<evidence type="ECO:0000313" key="1">
    <source>
        <dbReference type="EMBL" id="CAG8519293.1"/>
    </source>
</evidence>
<reference evidence="1" key="1">
    <citation type="submission" date="2021-06" db="EMBL/GenBank/DDBJ databases">
        <authorList>
            <person name="Kallberg Y."/>
            <person name="Tangrot J."/>
            <person name="Rosling A."/>
        </authorList>
    </citation>
    <scope>NUCLEOTIDE SEQUENCE</scope>
    <source>
        <strain evidence="1">MA453B</strain>
    </source>
</reference>
<keyword evidence="2" id="KW-1185">Reference proteome</keyword>
<dbReference type="EMBL" id="CAJVPY010001373">
    <property type="protein sequence ID" value="CAG8519293.1"/>
    <property type="molecule type" value="Genomic_DNA"/>
</dbReference>
<organism evidence="1 2">
    <name type="scientific">Dentiscutata erythropus</name>
    <dbReference type="NCBI Taxonomy" id="1348616"/>
    <lineage>
        <taxon>Eukaryota</taxon>
        <taxon>Fungi</taxon>
        <taxon>Fungi incertae sedis</taxon>
        <taxon>Mucoromycota</taxon>
        <taxon>Glomeromycotina</taxon>
        <taxon>Glomeromycetes</taxon>
        <taxon>Diversisporales</taxon>
        <taxon>Gigasporaceae</taxon>
        <taxon>Dentiscutata</taxon>
    </lineage>
</organism>
<dbReference type="OrthoDB" id="2305685at2759"/>
<comment type="caution">
    <text evidence="1">The sequence shown here is derived from an EMBL/GenBank/DDBJ whole genome shotgun (WGS) entry which is preliminary data.</text>
</comment>
<name>A0A9N9A7J1_9GLOM</name>
<sequence>MSTRRDFIPSQRDQLPNAKKLPGKNYNKISSKCPYTEAKAIFDNIVHGFVVFTQDKYGNTQVNGIFRDGLINPPYQFYITDKCGNVIRNITQDLNVKYINNGTKPFSAKLISLNLNCNKNGILFANCGDPYHNLKRQDDGFQMSFYENGFIYYQANIGLI</sequence>
<dbReference type="AlphaFoldDB" id="A0A9N9A7J1"/>
<proteinExistence type="predicted"/>
<protein>
    <submittedName>
        <fullName evidence="1">13480_t:CDS:1</fullName>
    </submittedName>
</protein>
<evidence type="ECO:0000313" key="2">
    <source>
        <dbReference type="Proteomes" id="UP000789405"/>
    </source>
</evidence>
<accession>A0A9N9A7J1</accession>
<dbReference type="Proteomes" id="UP000789405">
    <property type="component" value="Unassembled WGS sequence"/>
</dbReference>
<gene>
    <name evidence="1" type="ORF">DERYTH_LOCUS3789</name>
</gene>